<dbReference type="OrthoDB" id="312593at2759"/>
<feature type="transmembrane region" description="Helical" evidence="5">
    <location>
        <begin position="200"/>
        <end position="226"/>
    </location>
</feature>
<dbReference type="PROSITE" id="PS50850">
    <property type="entry name" value="MFS"/>
    <property type="match status" value="1"/>
</dbReference>
<organism evidence="7 8">
    <name type="scientific">Perkinsus chesapeaki</name>
    <name type="common">Clam parasite</name>
    <name type="synonym">Perkinsus andrewsi</name>
    <dbReference type="NCBI Taxonomy" id="330153"/>
    <lineage>
        <taxon>Eukaryota</taxon>
        <taxon>Sar</taxon>
        <taxon>Alveolata</taxon>
        <taxon>Perkinsozoa</taxon>
        <taxon>Perkinsea</taxon>
        <taxon>Perkinsida</taxon>
        <taxon>Perkinsidae</taxon>
        <taxon>Perkinsus</taxon>
    </lineage>
</organism>
<keyword evidence="8" id="KW-1185">Reference proteome</keyword>
<dbReference type="InterPro" id="IPR036259">
    <property type="entry name" value="MFS_trans_sf"/>
</dbReference>
<reference evidence="7 8" key="1">
    <citation type="submission" date="2020-04" db="EMBL/GenBank/DDBJ databases">
        <title>Perkinsus chesapeaki whole genome sequence.</title>
        <authorList>
            <person name="Bogema D.R."/>
        </authorList>
    </citation>
    <scope>NUCLEOTIDE SEQUENCE [LARGE SCALE GENOMIC DNA]</scope>
    <source>
        <strain evidence="7">ATCC PRA-425</strain>
    </source>
</reference>
<sequence length="311" mass="32876">MLFGLWSSNASVGNIVGALMAAGALGIAGALSGPKEIGVLMVFIGPSALMLLFAYLSFGLTDYPPTTDNARELEEVPPAPPRTPEMPTFEAMLGGLREIWHAFWLPFVARYSLVYACTKGVNYAMFFWLPFYLSEVCHLDPGHADGLSTFYDMGQCIGGVLAGSIVDKFAKGRKSIVITVFLVLAIIPTLALSMKYESVIPITIIIFVAGLLVGGPANLISAAVCADLGSQAESDVTASVSGLVDGVASIGAALTQLAIPLLTNGTSWLWLFVAFTGMLLLAALLLLPVVKKELTSLSMPREGAPHAHVRE</sequence>
<evidence type="ECO:0000256" key="1">
    <source>
        <dbReference type="ARBA" id="ARBA00004141"/>
    </source>
</evidence>
<proteinExistence type="predicted"/>
<evidence type="ECO:0000313" key="7">
    <source>
        <dbReference type="EMBL" id="KAF4660562.1"/>
    </source>
</evidence>
<dbReference type="GO" id="GO:0005789">
    <property type="term" value="C:endoplasmic reticulum membrane"/>
    <property type="evidence" value="ECO:0007669"/>
    <property type="project" value="TreeGrafter"/>
</dbReference>
<name>A0A7J6LMP3_PERCH</name>
<evidence type="ECO:0000313" key="8">
    <source>
        <dbReference type="Proteomes" id="UP000591131"/>
    </source>
</evidence>
<evidence type="ECO:0000259" key="6">
    <source>
        <dbReference type="PROSITE" id="PS50850"/>
    </source>
</evidence>
<comment type="caution">
    <text evidence="7">The sequence shown here is derived from an EMBL/GenBank/DDBJ whole genome shotgun (WGS) entry which is preliminary data.</text>
</comment>
<dbReference type="GO" id="GO:0022857">
    <property type="term" value="F:transmembrane transporter activity"/>
    <property type="evidence" value="ECO:0007669"/>
    <property type="project" value="InterPro"/>
</dbReference>
<dbReference type="InterPro" id="IPR011701">
    <property type="entry name" value="MFS"/>
</dbReference>
<dbReference type="PANTHER" id="PTHR43184">
    <property type="entry name" value="MAJOR FACILITATOR SUPERFAMILY TRANSPORTER 16, ISOFORM B"/>
    <property type="match status" value="1"/>
</dbReference>
<feature type="transmembrane region" description="Helical" evidence="5">
    <location>
        <begin position="12"/>
        <end position="31"/>
    </location>
</feature>
<evidence type="ECO:0000256" key="3">
    <source>
        <dbReference type="ARBA" id="ARBA00022989"/>
    </source>
</evidence>
<dbReference type="Pfam" id="PF07690">
    <property type="entry name" value="MFS_1"/>
    <property type="match status" value="1"/>
</dbReference>
<evidence type="ECO:0000256" key="2">
    <source>
        <dbReference type="ARBA" id="ARBA00022692"/>
    </source>
</evidence>
<dbReference type="PANTHER" id="PTHR43184:SF12">
    <property type="entry name" value="SUGAR PHOSPHATE EXCHANGER 3"/>
    <property type="match status" value="1"/>
</dbReference>
<keyword evidence="3 5" id="KW-1133">Transmembrane helix</keyword>
<dbReference type="EMBL" id="JAAPAO010000408">
    <property type="protein sequence ID" value="KAF4660562.1"/>
    <property type="molecule type" value="Genomic_DNA"/>
</dbReference>
<keyword evidence="4 5" id="KW-0472">Membrane</keyword>
<accession>A0A7J6LMP3</accession>
<dbReference type="Gene3D" id="1.20.1250.20">
    <property type="entry name" value="MFS general substrate transporter like domains"/>
    <property type="match status" value="1"/>
</dbReference>
<comment type="subcellular location">
    <subcellularLocation>
        <location evidence="1">Membrane</location>
        <topology evidence="1">Multi-pass membrane protein</topology>
    </subcellularLocation>
</comment>
<feature type="transmembrane region" description="Helical" evidence="5">
    <location>
        <begin position="238"/>
        <end position="262"/>
    </location>
</feature>
<feature type="transmembrane region" description="Helical" evidence="5">
    <location>
        <begin position="268"/>
        <end position="290"/>
    </location>
</feature>
<evidence type="ECO:0000256" key="5">
    <source>
        <dbReference type="SAM" id="Phobius"/>
    </source>
</evidence>
<dbReference type="SUPFAM" id="SSF103473">
    <property type="entry name" value="MFS general substrate transporter"/>
    <property type="match status" value="1"/>
</dbReference>
<dbReference type="Proteomes" id="UP000591131">
    <property type="component" value="Unassembled WGS sequence"/>
</dbReference>
<keyword evidence="2 5" id="KW-0812">Transmembrane</keyword>
<protein>
    <recommendedName>
        <fullName evidence="6">Major facilitator superfamily (MFS) profile domain-containing protein</fullName>
    </recommendedName>
</protein>
<gene>
    <name evidence="7" type="ORF">FOL47_007090</name>
</gene>
<feature type="transmembrane region" description="Helical" evidence="5">
    <location>
        <begin position="38"/>
        <end position="58"/>
    </location>
</feature>
<feature type="transmembrane region" description="Helical" evidence="5">
    <location>
        <begin position="176"/>
        <end position="194"/>
    </location>
</feature>
<evidence type="ECO:0000256" key="4">
    <source>
        <dbReference type="ARBA" id="ARBA00023136"/>
    </source>
</evidence>
<dbReference type="InterPro" id="IPR020846">
    <property type="entry name" value="MFS_dom"/>
</dbReference>
<feature type="domain" description="Major facilitator superfamily (MFS) profile" evidence="6">
    <location>
        <begin position="1"/>
        <end position="294"/>
    </location>
</feature>
<dbReference type="AlphaFoldDB" id="A0A7J6LMP3"/>